<dbReference type="Proteomes" id="UP001221142">
    <property type="component" value="Unassembled WGS sequence"/>
</dbReference>
<reference evidence="2" key="1">
    <citation type="submission" date="2023-03" db="EMBL/GenBank/DDBJ databases">
        <title>Massive genome expansion in bonnet fungi (Mycena s.s.) driven by repeated elements and novel gene families across ecological guilds.</title>
        <authorList>
            <consortium name="Lawrence Berkeley National Laboratory"/>
            <person name="Harder C.B."/>
            <person name="Miyauchi S."/>
            <person name="Viragh M."/>
            <person name="Kuo A."/>
            <person name="Thoen E."/>
            <person name="Andreopoulos B."/>
            <person name="Lu D."/>
            <person name="Skrede I."/>
            <person name="Drula E."/>
            <person name="Henrissat B."/>
            <person name="Morin E."/>
            <person name="Kohler A."/>
            <person name="Barry K."/>
            <person name="LaButti K."/>
            <person name="Morin E."/>
            <person name="Salamov A."/>
            <person name="Lipzen A."/>
            <person name="Mereny Z."/>
            <person name="Hegedus B."/>
            <person name="Baldrian P."/>
            <person name="Stursova M."/>
            <person name="Weitz H."/>
            <person name="Taylor A."/>
            <person name="Grigoriev I.V."/>
            <person name="Nagy L.G."/>
            <person name="Martin F."/>
            <person name="Kauserud H."/>
        </authorList>
    </citation>
    <scope>NUCLEOTIDE SEQUENCE</scope>
    <source>
        <strain evidence="2">9284</strain>
    </source>
</reference>
<feature type="region of interest" description="Disordered" evidence="1">
    <location>
        <begin position="96"/>
        <end position="131"/>
    </location>
</feature>
<evidence type="ECO:0000313" key="2">
    <source>
        <dbReference type="EMBL" id="KAJ7608145.1"/>
    </source>
</evidence>
<keyword evidence="3" id="KW-1185">Reference proteome</keyword>
<comment type="caution">
    <text evidence="2">The sequence shown here is derived from an EMBL/GenBank/DDBJ whole genome shotgun (WGS) entry which is preliminary data.</text>
</comment>
<feature type="compositionally biased region" description="Acidic residues" evidence="1">
    <location>
        <begin position="122"/>
        <end position="131"/>
    </location>
</feature>
<dbReference type="AlphaFoldDB" id="A0AAD7B2Q5"/>
<proteinExistence type="predicted"/>
<dbReference type="EMBL" id="JARKIF010000046">
    <property type="protein sequence ID" value="KAJ7608145.1"/>
    <property type="molecule type" value="Genomic_DNA"/>
</dbReference>
<protein>
    <submittedName>
        <fullName evidence="2">Uncharacterized protein</fullName>
    </submittedName>
</protein>
<evidence type="ECO:0000256" key="1">
    <source>
        <dbReference type="SAM" id="MobiDB-lite"/>
    </source>
</evidence>
<gene>
    <name evidence="2" type="ORF">FB45DRAFT_1039807</name>
</gene>
<evidence type="ECO:0000313" key="3">
    <source>
        <dbReference type="Proteomes" id="UP001221142"/>
    </source>
</evidence>
<sequence length="179" mass="20405">MKMPPKARVPAAQRQATYRLNHLEQELARGRTHAARRRAKSKSSPTLDAVAKIQANQYAAGYRATNRARLAQKEMLRHCQKTIDKIGYDAWLDTWQRRHPGQTPPCERGDTQSPPSMLPPNNDDEVHDVELEELVQSKRRKRAQRCNKLEELETAWQEVEWAQQLDELEAAGAGSESGV</sequence>
<name>A0AAD7B2Q5_9AGAR</name>
<accession>A0AAD7B2Q5</accession>
<organism evidence="2 3">
    <name type="scientific">Roridomyces roridus</name>
    <dbReference type="NCBI Taxonomy" id="1738132"/>
    <lineage>
        <taxon>Eukaryota</taxon>
        <taxon>Fungi</taxon>
        <taxon>Dikarya</taxon>
        <taxon>Basidiomycota</taxon>
        <taxon>Agaricomycotina</taxon>
        <taxon>Agaricomycetes</taxon>
        <taxon>Agaricomycetidae</taxon>
        <taxon>Agaricales</taxon>
        <taxon>Marasmiineae</taxon>
        <taxon>Mycenaceae</taxon>
        <taxon>Roridomyces</taxon>
    </lineage>
</organism>